<dbReference type="PANTHER" id="PTHR33480:SF1">
    <property type="entry name" value="TYR RECOMBINASE DOMAIN-CONTAINING PROTEIN"/>
    <property type="match status" value="1"/>
</dbReference>
<evidence type="ECO:0000256" key="2">
    <source>
        <dbReference type="ARBA" id="ARBA00022771"/>
    </source>
</evidence>
<dbReference type="Pfam" id="PF05699">
    <property type="entry name" value="Dimer_Tnp_hAT"/>
    <property type="match status" value="1"/>
</dbReference>
<dbReference type="Proteomes" id="UP001153636">
    <property type="component" value="Chromosome 21"/>
</dbReference>
<evidence type="ECO:0000259" key="7">
    <source>
        <dbReference type="PROSITE" id="PS50950"/>
    </source>
</evidence>
<feature type="compositionally biased region" description="Polar residues" evidence="6">
    <location>
        <begin position="766"/>
        <end position="775"/>
    </location>
</feature>
<keyword evidence="4 5" id="KW-0238">DNA-binding</keyword>
<evidence type="ECO:0000256" key="3">
    <source>
        <dbReference type="ARBA" id="ARBA00022833"/>
    </source>
</evidence>
<evidence type="ECO:0000256" key="5">
    <source>
        <dbReference type="PROSITE-ProRule" id="PRU00309"/>
    </source>
</evidence>
<accession>A0A9P0GBQ1</accession>
<dbReference type="EMBL" id="OV651833">
    <property type="protein sequence ID" value="CAH1107388.1"/>
    <property type="molecule type" value="Genomic_DNA"/>
</dbReference>
<name>A0A9P0GBQ1_9CUCU</name>
<dbReference type="GO" id="GO:0046983">
    <property type="term" value="F:protein dimerization activity"/>
    <property type="evidence" value="ECO:0007669"/>
    <property type="project" value="InterPro"/>
</dbReference>
<dbReference type="GO" id="GO:0008270">
    <property type="term" value="F:zinc ion binding"/>
    <property type="evidence" value="ECO:0007669"/>
    <property type="project" value="UniProtKB-KW"/>
</dbReference>
<reference evidence="8" key="1">
    <citation type="submission" date="2022-01" db="EMBL/GenBank/DDBJ databases">
        <authorList>
            <person name="King R."/>
        </authorList>
    </citation>
    <scope>NUCLEOTIDE SEQUENCE</scope>
</reference>
<sequence>MFALVRFNDNSEGIYPIKAITKNNNSGCLVKHKGSKYEAIILETSDNKNDLNKARVFVQLTPLSIENINGSYLHESDNLINDSTEKIPIERDYATTLTDFGDFTLGSELTSINTSSSLLDSFIENVENEERIAASPSTPTEFQDDSDIDPDYQPSPIPSEKESVISDTDVVSDNEVMLKDTSNQHRYSDIPNGPVCDDLKMTISKSRGKKGDKKINFCLYCHTKQLKISRHLETVHKEEEDVKKFLCLVKGNPERRKLIGDIRKRGNFVFNTDAAINDGELIVSRRPLNVENKTGADFKVCANCKAFFAKKSLRTHFNLCTGKKNTTERIIMKLSKKVSSRLHARASETVKKYLFPSLREDNVVLSIRYDELIIIYANKMCEKYRNHRFHEMIRQRIRLLGRFLCSVKKINKDITDLSSIYDPKYCDDTLKAINLEARFNSVKSIFEAPTVAFSLGTLLKQVGNIFITECIKNHSYEKRKNAKDFLKLFNQEINININRTVAESQLTIQRQKKVELPSKEDIKKLHSYLLKSRNESIVQLKKNFSSHQWTTLAEATLLGIQVFNRRRPGEVERITIEDFVNHQTVDPNSNKDLFESLSTESKHIAMKYVRFTIRGKLNRTVPVLLDLNLLESIKLVIQYRKKMGVSDNNPYVFGINTINQNGFNYLRACNLLRRYSEKCGATHPERLRGTTLRKHIATTCITLNLEEGEVSDLSNFMGHNEKIHRNIYRQTIVQREILGISKILEAAQGDNIDSSDGEEFEDQQIESEPSTSSSFLKKPSNFENVTKRRKRSSNFPKDLEKQKLWLENMKIKEWEPSKTDRLCSKHFEGCWFYKTDSNSRVRLLNQAVPTVFPQLPKYLQPKKISAEAKYRRYRWYRGPISELSDLSDSAEDDKTGSSSNAQYVKSKKTYKQKYRKGYGTQFNWLISTQNKELFCNACNIIINGGITHVKRHSNTLKHKKKLKASSRTPKIIDIFENSESAKLSTKVREADILMVLLIAEHNLPFSFLDHLGKIVKTAFPDSQIAKMMQIGRTKGTLLCKQILSNEQKTIVQNIVRDSFFSLIVDETTDVSIKASLAIVIRYFDSDCKKVRECFLGLIGVENKSAEGIFNSIIIFLNSNKINIKNLVGLAADNTNVMMGDKSGLKARFKELVPNIFIFGCICHSFSLCSSAACEKLPTAVEKLARDICNYFKNSSVRLNHLKECQVFLNIKPHKILKLCQTRWLSLQSVVNRIVEQYDPLILFFTNESFKRFKEDNPDHILAALKNPIYKMYFLFLSYTLELVNNLNLEFQSNSLKLHKLLEHISTVYKTFAANFIVRHKVVKNVTEIPINNPDYYLPLENIYLGPKCEMYIVNNNIPLKDLNILRTHCLHFYVELLRQIKSRVPFDDEVLNYIKVLDPVNVYNNKFDTLIPILNRFPMLTTDFELTENEWRLLKQCEEIKIKSDEPPIQFWNHVFKIKSELNVLFPNLKIFIYGLMALPHSSAAAERVFSQLNLIKTKTRNKLSLDSCDALLRTKELLNDHCCFEFKCNLSLLQRKINYNKEDSDDELTF</sequence>
<gene>
    <name evidence="8" type="ORF">PSYICH_LOCUS8041</name>
</gene>
<dbReference type="PROSITE" id="PS50950">
    <property type="entry name" value="ZF_THAP"/>
    <property type="match status" value="1"/>
</dbReference>
<keyword evidence="9" id="KW-1185">Reference proteome</keyword>
<dbReference type="Pfam" id="PF05485">
    <property type="entry name" value="THAP"/>
    <property type="match status" value="1"/>
</dbReference>
<proteinExistence type="predicted"/>
<dbReference type="InterPro" id="IPR008906">
    <property type="entry name" value="HATC_C_dom"/>
</dbReference>
<dbReference type="SUPFAM" id="SSF57716">
    <property type="entry name" value="Glucocorticoid receptor-like (DNA-binding domain)"/>
    <property type="match status" value="1"/>
</dbReference>
<dbReference type="InterPro" id="IPR006612">
    <property type="entry name" value="THAP_Znf"/>
</dbReference>
<evidence type="ECO:0000256" key="1">
    <source>
        <dbReference type="ARBA" id="ARBA00022723"/>
    </source>
</evidence>
<feature type="region of interest" description="Disordered" evidence="6">
    <location>
        <begin position="751"/>
        <end position="795"/>
    </location>
</feature>
<keyword evidence="2 5" id="KW-0863">Zinc-finger</keyword>
<organism evidence="8 9">
    <name type="scientific">Psylliodes chrysocephalus</name>
    <dbReference type="NCBI Taxonomy" id="3402493"/>
    <lineage>
        <taxon>Eukaryota</taxon>
        <taxon>Metazoa</taxon>
        <taxon>Ecdysozoa</taxon>
        <taxon>Arthropoda</taxon>
        <taxon>Hexapoda</taxon>
        <taxon>Insecta</taxon>
        <taxon>Pterygota</taxon>
        <taxon>Neoptera</taxon>
        <taxon>Endopterygota</taxon>
        <taxon>Coleoptera</taxon>
        <taxon>Polyphaga</taxon>
        <taxon>Cucujiformia</taxon>
        <taxon>Chrysomeloidea</taxon>
        <taxon>Chrysomelidae</taxon>
        <taxon>Galerucinae</taxon>
        <taxon>Alticini</taxon>
        <taxon>Psylliodes</taxon>
    </lineage>
</organism>
<dbReference type="PANTHER" id="PTHR33480">
    <property type="entry name" value="SET DOMAIN-CONTAINING PROTEIN-RELATED"/>
    <property type="match status" value="1"/>
</dbReference>
<evidence type="ECO:0000256" key="6">
    <source>
        <dbReference type="SAM" id="MobiDB-lite"/>
    </source>
</evidence>
<dbReference type="InterPro" id="IPR012337">
    <property type="entry name" value="RNaseH-like_sf"/>
</dbReference>
<dbReference type="OrthoDB" id="6782360at2759"/>
<keyword evidence="1" id="KW-0479">Metal-binding</keyword>
<keyword evidence="3" id="KW-0862">Zinc</keyword>
<dbReference type="SMART" id="SM00980">
    <property type="entry name" value="THAP"/>
    <property type="match status" value="1"/>
</dbReference>
<evidence type="ECO:0000313" key="8">
    <source>
        <dbReference type="EMBL" id="CAH1107388.1"/>
    </source>
</evidence>
<protein>
    <recommendedName>
        <fullName evidence="7">THAP-type domain-containing protein</fullName>
    </recommendedName>
</protein>
<feature type="region of interest" description="Disordered" evidence="6">
    <location>
        <begin position="129"/>
        <end position="165"/>
    </location>
</feature>
<dbReference type="SUPFAM" id="SSF53098">
    <property type="entry name" value="Ribonuclease H-like"/>
    <property type="match status" value="1"/>
</dbReference>
<evidence type="ECO:0000256" key="4">
    <source>
        <dbReference type="ARBA" id="ARBA00023125"/>
    </source>
</evidence>
<dbReference type="SMART" id="SM00692">
    <property type="entry name" value="DM3"/>
    <property type="match status" value="1"/>
</dbReference>
<evidence type="ECO:0000313" key="9">
    <source>
        <dbReference type="Proteomes" id="UP001153636"/>
    </source>
</evidence>
<dbReference type="GO" id="GO:0003677">
    <property type="term" value="F:DNA binding"/>
    <property type="evidence" value="ECO:0007669"/>
    <property type="project" value="UniProtKB-UniRule"/>
</dbReference>
<feature type="compositionally biased region" description="Acidic residues" evidence="6">
    <location>
        <begin position="753"/>
        <end position="765"/>
    </location>
</feature>
<feature type="domain" description="THAP-type" evidence="7">
    <location>
        <begin position="768"/>
        <end position="852"/>
    </location>
</feature>